<accession>A0A934NHK4</accession>
<dbReference type="EMBL" id="JAEKNQ010000040">
    <property type="protein sequence ID" value="MBJ7603622.1"/>
    <property type="molecule type" value="Genomic_DNA"/>
</dbReference>
<dbReference type="SUPFAM" id="SSF46689">
    <property type="entry name" value="Homeodomain-like"/>
    <property type="match status" value="1"/>
</dbReference>
<sequence>MSNDDVLYRFRLRVLALAEEVGVRQACRMMQVHRSTLYRWRRQAELYGPELLRPRERRQPRMPNAITPQTERQVVAFALGHPGFGPQRIASELKRPHWGGLELSPNGVWRVSGRHGLNRRRQRLALLNAAIAAPEPVQTAALPELHLDAQRPGGLVQLPRQTPAWQCQTNDLTCLT</sequence>
<organism evidence="1 2">
    <name type="scientific">Candidatus Dormiibacter inghamiae</name>
    <dbReference type="NCBI Taxonomy" id="3127013"/>
    <lineage>
        <taxon>Bacteria</taxon>
        <taxon>Bacillati</taxon>
        <taxon>Candidatus Dormiibacterota</taxon>
        <taxon>Candidatus Dormibacteria</taxon>
        <taxon>Candidatus Dormibacterales</taxon>
        <taxon>Candidatus Dormibacteraceae</taxon>
        <taxon>Candidatus Dormiibacter</taxon>
    </lineage>
</organism>
<dbReference type="InterPro" id="IPR009057">
    <property type="entry name" value="Homeodomain-like_sf"/>
</dbReference>
<dbReference type="RefSeq" id="WP_338179941.1">
    <property type="nucleotide sequence ID" value="NZ_JAEKNQ010000040.1"/>
</dbReference>
<comment type="caution">
    <text evidence="1">The sequence shown here is derived from an EMBL/GenBank/DDBJ whole genome shotgun (WGS) entry which is preliminary data.</text>
</comment>
<proteinExistence type="predicted"/>
<dbReference type="AlphaFoldDB" id="A0A934NHK4"/>
<evidence type="ECO:0000313" key="1">
    <source>
        <dbReference type="EMBL" id="MBJ7603622.1"/>
    </source>
</evidence>
<dbReference type="Proteomes" id="UP000620075">
    <property type="component" value="Unassembled WGS sequence"/>
</dbReference>
<dbReference type="Pfam" id="PF13551">
    <property type="entry name" value="HTH_29"/>
    <property type="match status" value="1"/>
</dbReference>
<name>A0A934NHK4_9BACT</name>
<protein>
    <submittedName>
        <fullName evidence="1">Helix-turn-helix domain containing protein</fullName>
    </submittedName>
</protein>
<gene>
    <name evidence="1" type="ORF">JF888_10595</name>
</gene>
<evidence type="ECO:0000313" key="2">
    <source>
        <dbReference type="Proteomes" id="UP000620075"/>
    </source>
</evidence>
<reference evidence="1 2" key="1">
    <citation type="submission" date="2020-10" db="EMBL/GenBank/DDBJ databases">
        <title>Ca. Dormibacterota MAGs.</title>
        <authorList>
            <person name="Montgomery K."/>
        </authorList>
    </citation>
    <scope>NUCLEOTIDE SEQUENCE [LARGE SCALE GENOMIC DNA]</scope>
    <source>
        <strain evidence="1">SC8811_S16_3</strain>
    </source>
</reference>